<evidence type="ECO:0000259" key="14">
    <source>
        <dbReference type="PROSITE" id="PS51193"/>
    </source>
</evidence>
<dbReference type="InterPro" id="IPR014013">
    <property type="entry name" value="Helic_SF1/SF2_ATP-bd_DinG/Rad3"/>
</dbReference>
<reference evidence="15" key="1">
    <citation type="submission" date="2022-09" db="EMBL/GenBank/DDBJ databases">
        <title>Haloadaptaus new haloarchaeum isolated from saline soil.</title>
        <authorList>
            <person name="Duran-Viseras A."/>
            <person name="Sanchez-Porro C."/>
            <person name="Ventosa A."/>
        </authorList>
    </citation>
    <scope>NUCLEOTIDE SEQUENCE</scope>
    <source>
        <strain evidence="15">F3-133</strain>
    </source>
</reference>
<keyword evidence="9" id="KW-0411">Iron-sulfur</keyword>
<dbReference type="InterPro" id="IPR014001">
    <property type="entry name" value="Helicase_ATP-bd"/>
</dbReference>
<dbReference type="GO" id="GO:0046872">
    <property type="term" value="F:metal ion binding"/>
    <property type="evidence" value="ECO:0007669"/>
    <property type="project" value="UniProtKB-KW"/>
</dbReference>
<keyword evidence="4" id="KW-0227">DNA damage</keyword>
<dbReference type="SMART" id="SM00487">
    <property type="entry name" value="DEXDc"/>
    <property type="match status" value="1"/>
</dbReference>
<sequence>MEYESYFPKDSAYPNQEEAMSRIGDAVDTGRDVVFEGACGTGKTLAALVPALEHAQREDRTVVITTNVHHQMRQFVEEAREVKAIQDVSVAVFRGKSDMCHIDVGYEECQALRENTYDLMEAQQELDELGGEATTAEEEEQRAALEERVEALRENSCDRFHDNLRRNNDDFMRWLDSDVREPDEVYDRAEEEGFCGYELLKDSMETVDLVICNYHHLLSPEIREYFFGWLDSEPDDVVAVFDEAHNLEDSAREHSSRSLTRETVERAELELAEEGAEADDEREVLVGFREALTDTVDGSLGFGDAERLGTDWEDVTVEREDGRDELTDGFFENLRYDEDEVRRLVRSGVETASEIDRRYEREYKSGDAQTRRDCAALSAFGFIDSYLRNADEAGYFPVAGVRRGEGDQRVAARAELYTCLPDEVTAPLFDSVHASVLMSATLRPFDVLSRVLGLDDPMELSYGMHFPEERRETFVADLPALFSSRRDDADVISTVTTFLEDVIDHSAGNVLIFFPSFSEAERYNDLLDVDAEIVLDRVGESARSVRRSLEDDGGKAVLTYLRGTLTEGVDFPDDVARTAVVLGVGYPYLSDRKRAVETAYDDEFGDGWKYAVEAPTIRKTRQALGRVVRSPDDYGVRILADARYRDDTDMEGYGVRDAFPPDERDEFVDVDADKIKYAMHNFWRRVGDSTVSLDVDG</sequence>
<evidence type="ECO:0000256" key="1">
    <source>
        <dbReference type="ARBA" id="ARBA00022485"/>
    </source>
</evidence>
<evidence type="ECO:0000256" key="9">
    <source>
        <dbReference type="ARBA" id="ARBA00023014"/>
    </source>
</evidence>
<dbReference type="SMART" id="SM00491">
    <property type="entry name" value="HELICc2"/>
    <property type="match status" value="1"/>
</dbReference>
<keyword evidence="11" id="KW-0234">DNA repair</keyword>
<dbReference type="GO" id="GO:0006281">
    <property type="term" value="P:DNA repair"/>
    <property type="evidence" value="ECO:0007669"/>
    <property type="project" value="UniProtKB-KW"/>
</dbReference>
<keyword evidence="8" id="KW-0408">Iron</keyword>
<feature type="domain" description="Helicase ATP-binding" evidence="14">
    <location>
        <begin position="2"/>
        <end position="295"/>
    </location>
</feature>
<protein>
    <submittedName>
        <fullName evidence="15">ATP-dependent DNA helicase</fullName>
    </submittedName>
</protein>
<dbReference type="Proteomes" id="UP001149411">
    <property type="component" value="Unassembled WGS sequence"/>
</dbReference>
<keyword evidence="13" id="KW-0175">Coiled coil</keyword>
<keyword evidence="10" id="KW-0238">DNA-binding</keyword>
<dbReference type="PANTHER" id="PTHR11472">
    <property type="entry name" value="DNA REPAIR DEAD HELICASE RAD3/XP-D SUBFAMILY MEMBER"/>
    <property type="match status" value="1"/>
</dbReference>
<comment type="caution">
    <text evidence="15">The sequence shown here is derived from an EMBL/GenBank/DDBJ whole genome shotgun (WGS) entry which is preliminary data.</text>
</comment>
<dbReference type="PANTHER" id="PTHR11472:SF34">
    <property type="entry name" value="REGULATOR OF TELOMERE ELONGATION HELICASE 1"/>
    <property type="match status" value="1"/>
</dbReference>
<evidence type="ECO:0000256" key="11">
    <source>
        <dbReference type="ARBA" id="ARBA00023204"/>
    </source>
</evidence>
<dbReference type="GO" id="GO:0005524">
    <property type="term" value="F:ATP binding"/>
    <property type="evidence" value="ECO:0007669"/>
    <property type="project" value="UniProtKB-KW"/>
</dbReference>
<evidence type="ECO:0000256" key="3">
    <source>
        <dbReference type="ARBA" id="ARBA00022741"/>
    </source>
</evidence>
<dbReference type="InterPro" id="IPR010614">
    <property type="entry name" value="RAD3-like_helicase_DEAD"/>
</dbReference>
<evidence type="ECO:0000256" key="10">
    <source>
        <dbReference type="ARBA" id="ARBA00023125"/>
    </source>
</evidence>
<evidence type="ECO:0000256" key="7">
    <source>
        <dbReference type="ARBA" id="ARBA00022840"/>
    </source>
</evidence>
<evidence type="ECO:0000256" key="5">
    <source>
        <dbReference type="ARBA" id="ARBA00022801"/>
    </source>
</evidence>
<dbReference type="AlphaFoldDB" id="A0A9Q4GGN9"/>
<keyword evidence="5" id="KW-0378">Hydrolase</keyword>
<keyword evidence="1" id="KW-0004">4Fe-4S</keyword>
<evidence type="ECO:0000256" key="6">
    <source>
        <dbReference type="ARBA" id="ARBA00022806"/>
    </source>
</evidence>
<organism evidence="15 16">
    <name type="scientific">Halorutilus salinus</name>
    <dbReference type="NCBI Taxonomy" id="2487751"/>
    <lineage>
        <taxon>Archaea</taxon>
        <taxon>Methanobacteriati</taxon>
        <taxon>Methanobacteriota</taxon>
        <taxon>Stenosarchaea group</taxon>
        <taxon>Halobacteria</taxon>
        <taxon>Halorutilales</taxon>
        <taxon>Halorutilaceae</taxon>
        <taxon>Halorutilus</taxon>
    </lineage>
</organism>
<dbReference type="PROSITE" id="PS51193">
    <property type="entry name" value="HELICASE_ATP_BIND_2"/>
    <property type="match status" value="1"/>
</dbReference>
<gene>
    <name evidence="15" type="ORF">EGH25_08285</name>
</gene>
<dbReference type="InterPro" id="IPR006555">
    <property type="entry name" value="ATP-dep_Helicase_C"/>
</dbReference>
<dbReference type="GO" id="GO:0051539">
    <property type="term" value="F:4 iron, 4 sulfur cluster binding"/>
    <property type="evidence" value="ECO:0007669"/>
    <property type="project" value="UniProtKB-KW"/>
</dbReference>
<evidence type="ECO:0000256" key="8">
    <source>
        <dbReference type="ARBA" id="ARBA00023004"/>
    </source>
</evidence>
<keyword evidence="12" id="KW-0413">Isomerase</keyword>
<evidence type="ECO:0000256" key="4">
    <source>
        <dbReference type="ARBA" id="ARBA00022763"/>
    </source>
</evidence>
<proteinExistence type="predicted"/>
<dbReference type="Pfam" id="PF06733">
    <property type="entry name" value="DEAD_2"/>
    <property type="match status" value="1"/>
</dbReference>
<dbReference type="Pfam" id="PF13307">
    <property type="entry name" value="Helicase_C_2"/>
    <property type="match status" value="1"/>
</dbReference>
<dbReference type="InterPro" id="IPR042493">
    <property type="entry name" value="XPD_DNA_FeS"/>
</dbReference>
<keyword evidence="6 15" id="KW-0347">Helicase</keyword>
<dbReference type="SMART" id="SM00488">
    <property type="entry name" value="DEXDc2"/>
    <property type="match status" value="1"/>
</dbReference>
<evidence type="ECO:0000256" key="2">
    <source>
        <dbReference type="ARBA" id="ARBA00022723"/>
    </source>
</evidence>
<dbReference type="Gene3D" id="1.10.275.40">
    <property type="match status" value="1"/>
</dbReference>
<feature type="coiled-coil region" evidence="13">
    <location>
        <begin position="119"/>
        <end position="155"/>
    </location>
</feature>
<dbReference type="Gene3D" id="1.10.30.20">
    <property type="entry name" value="Bacterial XPD DNA helicase, FeS cluster domain"/>
    <property type="match status" value="1"/>
</dbReference>
<dbReference type="RefSeq" id="WP_266087529.1">
    <property type="nucleotide sequence ID" value="NZ_RKLV01000007.1"/>
</dbReference>
<dbReference type="EMBL" id="RKLV01000007">
    <property type="protein sequence ID" value="MCX2819349.1"/>
    <property type="molecule type" value="Genomic_DNA"/>
</dbReference>
<evidence type="ECO:0000313" key="15">
    <source>
        <dbReference type="EMBL" id="MCX2819349.1"/>
    </source>
</evidence>
<dbReference type="InterPro" id="IPR027417">
    <property type="entry name" value="P-loop_NTPase"/>
</dbReference>
<dbReference type="InterPro" id="IPR045028">
    <property type="entry name" value="DinG/Rad3-like"/>
</dbReference>
<keyword evidence="16" id="KW-1185">Reference proteome</keyword>
<dbReference type="GO" id="GO:0016818">
    <property type="term" value="F:hydrolase activity, acting on acid anhydrides, in phosphorus-containing anhydrides"/>
    <property type="evidence" value="ECO:0007669"/>
    <property type="project" value="InterPro"/>
</dbReference>
<keyword evidence="7" id="KW-0067">ATP-binding</keyword>
<dbReference type="GO" id="GO:0003677">
    <property type="term" value="F:DNA binding"/>
    <property type="evidence" value="ECO:0007669"/>
    <property type="project" value="UniProtKB-KW"/>
</dbReference>
<evidence type="ECO:0000313" key="16">
    <source>
        <dbReference type="Proteomes" id="UP001149411"/>
    </source>
</evidence>
<dbReference type="GO" id="GO:0003678">
    <property type="term" value="F:DNA helicase activity"/>
    <property type="evidence" value="ECO:0007669"/>
    <property type="project" value="InterPro"/>
</dbReference>
<dbReference type="Gene3D" id="3.40.50.300">
    <property type="entry name" value="P-loop containing nucleotide triphosphate hydrolases"/>
    <property type="match status" value="2"/>
</dbReference>
<dbReference type="InterPro" id="IPR006554">
    <property type="entry name" value="Helicase-like_DEXD_c2"/>
</dbReference>
<name>A0A9Q4GGN9_9EURY</name>
<evidence type="ECO:0000256" key="13">
    <source>
        <dbReference type="SAM" id="Coils"/>
    </source>
</evidence>
<keyword evidence="3" id="KW-0547">Nucleotide-binding</keyword>
<accession>A0A9Q4GGN9</accession>
<dbReference type="SUPFAM" id="SSF52540">
    <property type="entry name" value="P-loop containing nucleoside triphosphate hydrolases"/>
    <property type="match status" value="1"/>
</dbReference>
<evidence type="ECO:0000256" key="12">
    <source>
        <dbReference type="ARBA" id="ARBA00023235"/>
    </source>
</evidence>
<keyword evidence="2" id="KW-0479">Metal-binding</keyword>